<evidence type="ECO:0000313" key="1">
    <source>
        <dbReference type="EMBL" id="KTC74274.1"/>
    </source>
</evidence>
<dbReference type="PATRIC" id="fig|447.4.peg.1827"/>
<reference evidence="1 2" key="1">
    <citation type="submission" date="2015-11" db="EMBL/GenBank/DDBJ databases">
        <title>Genomic analysis of 38 Legionella species identifies large and diverse effector repertoires.</title>
        <authorList>
            <person name="Burstein D."/>
            <person name="Amaro F."/>
            <person name="Zusman T."/>
            <person name="Lifshitz Z."/>
            <person name="Cohen O."/>
            <person name="Gilbert J.A."/>
            <person name="Pupko T."/>
            <person name="Shuman H.A."/>
            <person name="Segal G."/>
        </authorList>
    </citation>
    <scope>NUCLEOTIDE SEQUENCE [LARGE SCALE GENOMIC DNA]</scope>
    <source>
        <strain evidence="1 2">WIGA</strain>
    </source>
</reference>
<keyword evidence="2" id="KW-1185">Reference proteome</keyword>
<dbReference type="Proteomes" id="UP000054695">
    <property type="component" value="Unassembled WGS sequence"/>
</dbReference>
<comment type="caution">
    <text evidence="1">The sequence shown here is derived from an EMBL/GenBank/DDBJ whole genome shotgun (WGS) entry which is preliminary data.</text>
</comment>
<organism evidence="1 2">
    <name type="scientific">Legionella bozemanae</name>
    <name type="common">Fluoribacter bozemanae</name>
    <dbReference type="NCBI Taxonomy" id="447"/>
    <lineage>
        <taxon>Bacteria</taxon>
        <taxon>Pseudomonadati</taxon>
        <taxon>Pseudomonadota</taxon>
        <taxon>Gammaproteobacteria</taxon>
        <taxon>Legionellales</taxon>
        <taxon>Legionellaceae</taxon>
        <taxon>Legionella</taxon>
    </lineage>
</organism>
<gene>
    <name evidence="1" type="ORF">Lboz_1714</name>
</gene>
<evidence type="ECO:0000313" key="2">
    <source>
        <dbReference type="Proteomes" id="UP000054695"/>
    </source>
</evidence>
<protein>
    <submittedName>
        <fullName evidence="1">Uncharacterized protein</fullName>
    </submittedName>
</protein>
<dbReference type="AlphaFoldDB" id="A0A0W0RT98"/>
<proteinExistence type="predicted"/>
<dbReference type="EMBL" id="LNXU01000017">
    <property type="protein sequence ID" value="KTC74274.1"/>
    <property type="molecule type" value="Genomic_DNA"/>
</dbReference>
<name>A0A0W0RT98_LEGBO</name>
<accession>A0A0W0RT98</accession>
<sequence length="124" mass="14210">MDLLLVMIIMFTFKNTFSMFIMAIFLSINNNVLACQCFNSFFLNSIFSNNQKMTCSLSTDYGRVVRVSLSDGRNSAVSSIYGCSLNSVSSNIHRDFFYYSNDNELCVEEILNACRMLNIEIYSY</sequence>